<organism evidence="1 2">
    <name type="scientific">Laccaria amethystina LaAM-08-1</name>
    <dbReference type="NCBI Taxonomy" id="1095629"/>
    <lineage>
        <taxon>Eukaryota</taxon>
        <taxon>Fungi</taxon>
        <taxon>Dikarya</taxon>
        <taxon>Basidiomycota</taxon>
        <taxon>Agaricomycotina</taxon>
        <taxon>Agaricomycetes</taxon>
        <taxon>Agaricomycetidae</taxon>
        <taxon>Agaricales</taxon>
        <taxon>Agaricineae</taxon>
        <taxon>Hydnangiaceae</taxon>
        <taxon>Laccaria</taxon>
    </lineage>
</organism>
<dbReference type="EMBL" id="KN838580">
    <property type="protein sequence ID" value="KIK03426.1"/>
    <property type="molecule type" value="Genomic_DNA"/>
</dbReference>
<evidence type="ECO:0000313" key="2">
    <source>
        <dbReference type="Proteomes" id="UP000054477"/>
    </source>
</evidence>
<keyword evidence="2" id="KW-1185">Reference proteome</keyword>
<accession>A0A0C9XEX7</accession>
<dbReference type="PANTHER" id="PTHR33266:SF1">
    <property type="entry name" value="F-BOX DOMAIN-CONTAINING PROTEIN"/>
    <property type="match status" value="1"/>
</dbReference>
<name>A0A0C9XEX7_9AGAR</name>
<gene>
    <name evidence="1" type="ORF">K443DRAFT_5382</name>
</gene>
<dbReference type="OrthoDB" id="107110at2759"/>
<proteinExistence type="predicted"/>
<dbReference type="PANTHER" id="PTHR33266">
    <property type="entry name" value="CHROMOSOME 15, WHOLE GENOME SHOTGUN SEQUENCE"/>
    <property type="match status" value="1"/>
</dbReference>
<reference evidence="1 2" key="1">
    <citation type="submission" date="2014-04" db="EMBL/GenBank/DDBJ databases">
        <authorList>
            <consortium name="DOE Joint Genome Institute"/>
            <person name="Kuo A."/>
            <person name="Kohler A."/>
            <person name="Nagy L.G."/>
            <person name="Floudas D."/>
            <person name="Copeland A."/>
            <person name="Barry K.W."/>
            <person name="Cichocki N."/>
            <person name="Veneault-Fourrey C."/>
            <person name="LaButti K."/>
            <person name="Lindquist E.A."/>
            <person name="Lipzen A."/>
            <person name="Lundell T."/>
            <person name="Morin E."/>
            <person name="Murat C."/>
            <person name="Sun H."/>
            <person name="Tunlid A."/>
            <person name="Henrissat B."/>
            <person name="Grigoriev I.V."/>
            <person name="Hibbett D.S."/>
            <person name="Martin F."/>
            <person name="Nordberg H.P."/>
            <person name="Cantor M.N."/>
            <person name="Hua S.X."/>
        </authorList>
    </citation>
    <scope>NUCLEOTIDE SEQUENCE [LARGE SCALE GENOMIC DNA]</scope>
    <source>
        <strain evidence="1 2">LaAM-08-1</strain>
    </source>
</reference>
<dbReference type="HOGENOM" id="CLU_018403_0_0_1"/>
<reference evidence="2" key="2">
    <citation type="submission" date="2015-01" db="EMBL/GenBank/DDBJ databases">
        <title>Evolutionary Origins and Diversification of the Mycorrhizal Mutualists.</title>
        <authorList>
            <consortium name="DOE Joint Genome Institute"/>
            <consortium name="Mycorrhizal Genomics Consortium"/>
            <person name="Kohler A."/>
            <person name="Kuo A."/>
            <person name="Nagy L.G."/>
            <person name="Floudas D."/>
            <person name="Copeland A."/>
            <person name="Barry K.W."/>
            <person name="Cichocki N."/>
            <person name="Veneault-Fourrey C."/>
            <person name="LaButti K."/>
            <person name="Lindquist E.A."/>
            <person name="Lipzen A."/>
            <person name="Lundell T."/>
            <person name="Morin E."/>
            <person name="Murat C."/>
            <person name="Riley R."/>
            <person name="Ohm R."/>
            <person name="Sun H."/>
            <person name="Tunlid A."/>
            <person name="Henrissat B."/>
            <person name="Grigoriev I.V."/>
            <person name="Hibbett D.S."/>
            <person name="Martin F."/>
        </authorList>
    </citation>
    <scope>NUCLEOTIDE SEQUENCE [LARGE SCALE GENOMIC DNA]</scope>
    <source>
        <strain evidence="2">LaAM-08-1</strain>
    </source>
</reference>
<sequence length="816" mass="91715">MDAMNLSLTADDMNNLKGLLGIQDDIRKTFSSRGVEPKVLKTLFGDPKDYHVKPSEVVDNGYDSISPSQSLNEAVRLGRYFNKKYTGPGVRWLKMALSQYMDMYNRDVHYGKTIVILQSSGTGKSRTVAEMASSNPREHWGISVCFRGLGSMEPETPDAEDGYPPGDISVFGCLARLPEDVMKTLKCVKSEEIAAAFMGALFGVVHDTIMDAKCSSDKHKEAFDKSWGISDVAHQANAPRIKNFEKEILDARRFSAPMVFIEPGLEEPGGTACWVTQLFHILVIKSAEVLDDDRRELGLSCFTFTFDECNQMNFDHKPSPNKKPPDNRIVLPAMQRVIKACEQFNFCFFMLDTMNGLSDMYADTNKKVTPSYLLPGPLEPLPPWLYMPFDVMVPSPENLPKTPLDALRLDHLRVYGRPLWSTFDDDEIIYEASRRLLCDEPQDFPSPDSDKCNLQVLAVHSNRFVLNLAAEGAASRMAIDSVMSHLRVLTDYNASTRMLKSEVLSEPILAIAAGDILLKNKETYKRAVKILVEQLLYEKVISLGENGETCGRIVLIVNRDATVHAAGGQICVVDTVKRKIVEQPCSQGCYLREGGHLHHAVRPFLLGSYLRQLVDRNKLAQVDGAYDSGLKWASKVYMNFTHFVQLEDFILLVGYRGDLSKPFDPKMFVFIAVHTENRVSAAKLDLINTITCPFLKSGSERWKPEYMVILMDLGTPSWFNDNVQVTKCEAVKGQAWSAFDKTQEYSAVRIYIRGLGPYLSLQQWAPDILDLEPNRGLIDFSSFNEFESTGKATKRALTLSDEETLEKHKKLFKGDV</sequence>
<dbReference type="AlphaFoldDB" id="A0A0C9XEX7"/>
<protein>
    <submittedName>
        <fullName evidence="1">Uncharacterized protein</fullName>
    </submittedName>
</protein>
<dbReference type="Proteomes" id="UP000054477">
    <property type="component" value="Unassembled WGS sequence"/>
</dbReference>
<dbReference type="STRING" id="1095629.A0A0C9XEX7"/>
<evidence type="ECO:0000313" key="1">
    <source>
        <dbReference type="EMBL" id="KIK03426.1"/>
    </source>
</evidence>